<dbReference type="RefSeq" id="WP_132311081.1">
    <property type="nucleotide sequence ID" value="NZ_SMAR01000012.1"/>
</dbReference>
<dbReference type="AlphaFoldDB" id="A0A4R3NU52"/>
<dbReference type="EMBL" id="SMAR01000012">
    <property type="protein sequence ID" value="TCT39602.1"/>
    <property type="molecule type" value="Genomic_DNA"/>
</dbReference>
<dbReference type="Proteomes" id="UP000295097">
    <property type="component" value="Unassembled WGS sequence"/>
</dbReference>
<dbReference type="OrthoDB" id="7916811at2"/>
<evidence type="ECO:0000313" key="2">
    <source>
        <dbReference type="Proteomes" id="UP000295097"/>
    </source>
</evidence>
<gene>
    <name evidence="1" type="ORF">EDC90_1012100</name>
</gene>
<keyword evidence="2" id="KW-1185">Reference proteome</keyword>
<reference evidence="1 2" key="1">
    <citation type="submission" date="2019-03" db="EMBL/GenBank/DDBJ databases">
        <title>Freshwater and sediment microbial communities from various areas in North America, analyzing microbe dynamics in response to fracking.</title>
        <authorList>
            <person name="Lamendella R."/>
        </authorList>
    </citation>
    <scope>NUCLEOTIDE SEQUENCE [LARGE SCALE GENOMIC DNA]</scope>
    <source>
        <strain evidence="1 2">175.2</strain>
    </source>
</reference>
<sequence>MNLCASEYLSGVRDEMRLFVRTQKRPSVQEIEYIVTRLNTGIALAEELEEENQLYKSARHSRPDLTLIFHDDNNGGDAA</sequence>
<comment type="caution">
    <text evidence="1">The sequence shown here is derived from an EMBL/GenBank/DDBJ whole genome shotgun (WGS) entry which is preliminary data.</text>
</comment>
<proteinExistence type="predicted"/>
<name>A0A4R3NU52_9HYPH</name>
<organism evidence="1 2">
    <name type="scientific">Martelella mediterranea</name>
    <dbReference type="NCBI Taxonomy" id="293089"/>
    <lineage>
        <taxon>Bacteria</taxon>
        <taxon>Pseudomonadati</taxon>
        <taxon>Pseudomonadota</taxon>
        <taxon>Alphaproteobacteria</taxon>
        <taxon>Hyphomicrobiales</taxon>
        <taxon>Aurantimonadaceae</taxon>
        <taxon>Martelella</taxon>
    </lineage>
</organism>
<accession>A0A4R3NU52</accession>
<protein>
    <submittedName>
        <fullName evidence="1">Uncharacterized protein</fullName>
    </submittedName>
</protein>
<evidence type="ECO:0000313" key="1">
    <source>
        <dbReference type="EMBL" id="TCT39602.1"/>
    </source>
</evidence>